<evidence type="ECO:0000256" key="5">
    <source>
        <dbReference type="ARBA" id="ARBA00022777"/>
    </source>
</evidence>
<reference evidence="13 14" key="1">
    <citation type="submission" date="2017-08" db="EMBL/GenBank/DDBJ databases">
        <title>Infants hospitalized years apart are colonized by the same room-sourced microbial strains.</title>
        <authorList>
            <person name="Brooks B."/>
            <person name="Olm M.R."/>
            <person name="Firek B.A."/>
            <person name="Baker R."/>
            <person name="Thomas B.C."/>
            <person name="Morowitz M.J."/>
            <person name="Banfield J.F."/>
        </authorList>
    </citation>
    <scope>NUCLEOTIDE SEQUENCE [LARGE SCALE GENOMIC DNA]</scope>
    <source>
        <strain evidence="13">S2_003_000_R2_14</strain>
    </source>
</reference>
<dbReference type="Gene3D" id="3.40.50.2300">
    <property type="match status" value="2"/>
</dbReference>
<dbReference type="InterPro" id="IPR005467">
    <property type="entry name" value="His_kinase_dom"/>
</dbReference>
<feature type="transmembrane region" description="Helical" evidence="8">
    <location>
        <begin position="45"/>
        <end position="65"/>
    </location>
</feature>
<evidence type="ECO:0000256" key="3">
    <source>
        <dbReference type="ARBA" id="ARBA00022553"/>
    </source>
</evidence>
<dbReference type="InterPro" id="IPR001789">
    <property type="entry name" value="Sig_transdc_resp-reg_receiver"/>
</dbReference>
<feature type="coiled-coil region" evidence="7">
    <location>
        <begin position="336"/>
        <end position="372"/>
    </location>
</feature>
<dbReference type="SMART" id="SM00387">
    <property type="entry name" value="HATPase_c"/>
    <property type="match status" value="1"/>
</dbReference>
<dbReference type="SUPFAM" id="SSF47384">
    <property type="entry name" value="Homodimeric domain of signal transducing histidine kinase"/>
    <property type="match status" value="1"/>
</dbReference>
<dbReference type="PROSITE" id="PS50109">
    <property type="entry name" value="HIS_KIN"/>
    <property type="match status" value="1"/>
</dbReference>
<dbReference type="SMART" id="SM00448">
    <property type="entry name" value="REC"/>
    <property type="match status" value="2"/>
</dbReference>
<feature type="domain" description="Response regulatory" evidence="10">
    <location>
        <begin position="740"/>
        <end position="856"/>
    </location>
</feature>
<dbReference type="GO" id="GO:0005886">
    <property type="term" value="C:plasma membrane"/>
    <property type="evidence" value="ECO:0007669"/>
    <property type="project" value="TreeGrafter"/>
</dbReference>
<dbReference type="Gene3D" id="1.10.287.130">
    <property type="match status" value="1"/>
</dbReference>
<keyword evidence="8" id="KW-1133">Transmembrane helix</keyword>
<dbReference type="SUPFAM" id="SSF55785">
    <property type="entry name" value="PYP-like sensor domain (PAS domain)"/>
    <property type="match status" value="1"/>
</dbReference>
<dbReference type="InterPro" id="IPR003661">
    <property type="entry name" value="HisK_dim/P_dom"/>
</dbReference>
<dbReference type="CDD" id="cd00082">
    <property type="entry name" value="HisKA"/>
    <property type="match status" value="1"/>
</dbReference>
<keyword evidence="8" id="KW-0812">Transmembrane</keyword>
<dbReference type="InterPro" id="IPR000700">
    <property type="entry name" value="PAS-assoc_C"/>
</dbReference>
<evidence type="ECO:0000313" key="13">
    <source>
        <dbReference type="EMBL" id="PZR16560.1"/>
    </source>
</evidence>
<name>A0A2W5TLU7_9BACT</name>
<dbReference type="Pfam" id="PF00512">
    <property type="entry name" value="HisKA"/>
    <property type="match status" value="1"/>
</dbReference>
<dbReference type="GO" id="GO:0000155">
    <property type="term" value="F:phosphorelay sensor kinase activity"/>
    <property type="evidence" value="ECO:0007669"/>
    <property type="project" value="InterPro"/>
</dbReference>
<keyword evidence="7" id="KW-0175">Coiled coil</keyword>
<dbReference type="PROSITE" id="PS50113">
    <property type="entry name" value="PAC"/>
    <property type="match status" value="1"/>
</dbReference>
<dbReference type="NCBIfam" id="TIGR00229">
    <property type="entry name" value="sensory_box"/>
    <property type="match status" value="1"/>
</dbReference>
<keyword evidence="5" id="KW-0418">Kinase</keyword>
<dbReference type="Pfam" id="PF20969">
    <property type="entry name" value="MASE11"/>
    <property type="match status" value="1"/>
</dbReference>
<sequence length="861" mass="92663">MCGQMAGKPPRTASSHSASRYSMPPLFSADAIDTDTLRRNLLTRILRASAVLGVLVYVPSVSLAWKHDMTPLVLLDTLGLAVVFTLLFIPRTPFALRAGVISFIYYALGVGLLLLVGSVSQVYLLGFSVIVVLLFGLRWGLASVVLSAASMCAIGALGDSAPELAVQNRGHDPWGWAVVSLNFAMVSALVTMAVGSVLQAVATALQREVAHRASLYRERRTLRTLIDALPDVVFTKDRSGRFVNCNRATVALVGREREDEVAGKTVFELFASREMAEAYHADDMSVIAGRTLINREESSVDSAGRPVCFLTIKVPSVDADGAISGLVGISRDITAIKQADDERKRLLRIADEAAEEARRAEARRLVAEASNRAKSAFLAMMSHELRTPLNAILGFSEVLIDGKFGPTNDRQLRYLNNGRHLLGLINSLLDLSKVEAGKLEVTTQPCSMRQLVEDALSILQPLAAAKMQTLQMDGPDDLALPPVLADPVRCKQVLYNFISNAITFTPDAGTVRVGCALRDDGRRVRVSIADTGRGIAANDLQRLFKPFEQLDRPEPNALGGTGLGLALNEQLVELMGGEVGVDSTPGVGSVFFFELPISIAPEPQRAPRVPAGTSPLALIVEDDDGARELMEMALQDNGYRTHAATTGESAIALATSLLPSVVLLEVFLPGIDGWEVLRALRNSPATAALPVVMATISSDRQRAFGLGAIEHLIKPLDRHALLAVLDRHGFTAKVTKQPTHVLVIDDDRAHLSLVSAALQPEGFHVATAQTGVAGLERARRSPCDLVLLDLGLPDVSGVEVVAALREDVATRELPIVLVTAQDLSTELRDRLRGDVQLILSKGQLHVRDLVNEVNRLLGRTG</sequence>
<keyword evidence="3 6" id="KW-0597">Phosphoprotein</keyword>
<evidence type="ECO:0000259" key="12">
    <source>
        <dbReference type="PROSITE" id="PS50113"/>
    </source>
</evidence>
<dbReference type="GO" id="GO:0009927">
    <property type="term" value="F:histidine phosphotransfer kinase activity"/>
    <property type="evidence" value="ECO:0007669"/>
    <property type="project" value="TreeGrafter"/>
</dbReference>
<organism evidence="13 14">
    <name type="scientific">Archangium gephyra</name>
    <dbReference type="NCBI Taxonomy" id="48"/>
    <lineage>
        <taxon>Bacteria</taxon>
        <taxon>Pseudomonadati</taxon>
        <taxon>Myxococcota</taxon>
        <taxon>Myxococcia</taxon>
        <taxon>Myxococcales</taxon>
        <taxon>Cystobacterineae</taxon>
        <taxon>Archangiaceae</taxon>
        <taxon>Archangium</taxon>
    </lineage>
</organism>
<evidence type="ECO:0000256" key="1">
    <source>
        <dbReference type="ARBA" id="ARBA00000085"/>
    </source>
</evidence>
<dbReference type="Proteomes" id="UP000249061">
    <property type="component" value="Unassembled WGS sequence"/>
</dbReference>
<gene>
    <name evidence="13" type="ORF">DI536_05175</name>
</gene>
<feature type="domain" description="Response regulatory" evidence="10">
    <location>
        <begin position="616"/>
        <end position="729"/>
    </location>
</feature>
<evidence type="ECO:0000256" key="7">
    <source>
        <dbReference type="SAM" id="Coils"/>
    </source>
</evidence>
<dbReference type="InterPro" id="IPR036097">
    <property type="entry name" value="HisK_dim/P_sf"/>
</dbReference>
<feature type="transmembrane region" description="Helical" evidence="8">
    <location>
        <begin position="71"/>
        <end position="89"/>
    </location>
</feature>
<protein>
    <recommendedName>
        <fullName evidence="2">histidine kinase</fullName>
        <ecNumber evidence="2">2.7.13.3</ecNumber>
    </recommendedName>
</protein>
<evidence type="ECO:0000256" key="8">
    <source>
        <dbReference type="SAM" id="Phobius"/>
    </source>
</evidence>
<evidence type="ECO:0000256" key="2">
    <source>
        <dbReference type="ARBA" id="ARBA00012438"/>
    </source>
</evidence>
<dbReference type="Gene3D" id="3.30.450.20">
    <property type="entry name" value="PAS domain"/>
    <property type="match status" value="1"/>
</dbReference>
<dbReference type="PROSITE" id="PS50112">
    <property type="entry name" value="PAS"/>
    <property type="match status" value="1"/>
</dbReference>
<accession>A0A2W5TLU7</accession>
<feature type="domain" description="Histidine kinase" evidence="9">
    <location>
        <begin position="380"/>
        <end position="599"/>
    </location>
</feature>
<evidence type="ECO:0000256" key="4">
    <source>
        <dbReference type="ARBA" id="ARBA00022679"/>
    </source>
</evidence>
<evidence type="ECO:0000259" key="9">
    <source>
        <dbReference type="PROSITE" id="PS50109"/>
    </source>
</evidence>
<dbReference type="PROSITE" id="PS50110">
    <property type="entry name" value="RESPONSE_REGULATORY"/>
    <property type="match status" value="2"/>
</dbReference>
<feature type="transmembrane region" description="Helical" evidence="8">
    <location>
        <begin position="122"/>
        <end position="141"/>
    </location>
</feature>
<dbReference type="Pfam" id="PF02518">
    <property type="entry name" value="HATPase_c"/>
    <property type="match status" value="1"/>
</dbReference>
<dbReference type="SUPFAM" id="SSF55874">
    <property type="entry name" value="ATPase domain of HSP90 chaperone/DNA topoisomerase II/histidine kinase"/>
    <property type="match status" value="1"/>
</dbReference>
<dbReference type="SUPFAM" id="SSF52172">
    <property type="entry name" value="CheY-like"/>
    <property type="match status" value="2"/>
</dbReference>
<dbReference type="InterPro" id="IPR011006">
    <property type="entry name" value="CheY-like_superfamily"/>
</dbReference>
<feature type="domain" description="PAS" evidence="11">
    <location>
        <begin position="218"/>
        <end position="270"/>
    </location>
</feature>
<dbReference type="InterPro" id="IPR035965">
    <property type="entry name" value="PAS-like_dom_sf"/>
</dbReference>
<dbReference type="Pfam" id="PF08448">
    <property type="entry name" value="PAS_4"/>
    <property type="match status" value="1"/>
</dbReference>
<evidence type="ECO:0000259" key="11">
    <source>
        <dbReference type="PROSITE" id="PS50112"/>
    </source>
</evidence>
<dbReference type="InterPro" id="IPR013656">
    <property type="entry name" value="PAS_4"/>
</dbReference>
<dbReference type="PRINTS" id="PR00344">
    <property type="entry name" value="BCTRLSENSOR"/>
</dbReference>
<feature type="modified residue" description="4-aspartylphosphate" evidence="6">
    <location>
        <position position="789"/>
    </location>
</feature>
<dbReference type="InterPro" id="IPR036890">
    <property type="entry name" value="HATPase_C_sf"/>
</dbReference>
<dbReference type="PANTHER" id="PTHR43047">
    <property type="entry name" value="TWO-COMPONENT HISTIDINE PROTEIN KINASE"/>
    <property type="match status" value="1"/>
</dbReference>
<proteinExistence type="predicted"/>
<dbReference type="InterPro" id="IPR003594">
    <property type="entry name" value="HATPase_dom"/>
</dbReference>
<keyword evidence="4" id="KW-0808">Transferase</keyword>
<dbReference type="EMBL" id="QFQP01000003">
    <property type="protein sequence ID" value="PZR16560.1"/>
    <property type="molecule type" value="Genomic_DNA"/>
</dbReference>
<dbReference type="Pfam" id="PF00072">
    <property type="entry name" value="Response_reg"/>
    <property type="match status" value="2"/>
</dbReference>
<dbReference type="SMART" id="SM00388">
    <property type="entry name" value="HisKA"/>
    <property type="match status" value="1"/>
</dbReference>
<feature type="domain" description="PAC" evidence="12">
    <location>
        <begin position="293"/>
        <end position="345"/>
    </location>
</feature>
<dbReference type="InterPro" id="IPR048437">
    <property type="entry name" value="MASE11"/>
</dbReference>
<dbReference type="CDD" id="cd00130">
    <property type="entry name" value="PAS"/>
    <property type="match status" value="1"/>
</dbReference>
<dbReference type="InterPro" id="IPR004358">
    <property type="entry name" value="Sig_transdc_His_kin-like_C"/>
</dbReference>
<keyword evidence="8" id="KW-0472">Membrane</keyword>
<evidence type="ECO:0000259" key="10">
    <source>
        <dbReference type="PROSITE" id="PS50110"/>
    </source>
</evidence>
<evidence type="ECO:0000256" key="6">
    <source>
        <dbReference type="PROSITE-ProRule" id="PRU00169"/>
    </source>
</evidence>
<dbReference type="AlphaFoldDB" id="A0A2W5TLU7"/>
<dbReference type="CDD" id="cd17574">
    <property type="entry name" value="REC_OmpR"/>
    <property type="match status" value="1"/>
</dbReference>
<comment type="caution">
    <text evidence="13">The sequence shown here is derived from an EMBL/GenBank/DDBJ whole genome shotgun (WGS) entry which is preliminary data.</text>
</comment>
<comment type="catalytic activity">
    <reaction evidence="1">
        <text>ATP + protein L-histidine = ADP + protein N-phospho-L-histidine.</text>
        <dbReference type="EC" id="2.7.13.3"/>
    </reaction>
</comment>
<feature type="transmembrane region" description="Helical" evidence="8">
    <location>
        <begin position="96"/>
        <end position="116"/>
    </location>
</feature>
<dbReference type="FunFam" id="3.30.565.10:FF:000010">
    <property type="entry name" value="Sensor histidine kinase RcsC"/>
    <property type="match status" value="1"/>
</dbReference>
<comment type="caution">
    <text evidence="6">Lacks conserved residue(s) required for the propagation of feature annotation.</text>
</comment>
<dbReference type="SMART" id="SM00091">
    <property type="entry name" value="PAS"/>
    <property type="match status" value="1"/>
</dbReference>
<dbReference type="Gene3D" id="3.30.565.10">
    <property type="entry name" value="Histidine kinase-like ATPase, C-terminal domain"/>
    <property type="match status" value="1"/>
</dbReference>
<dbReference type="EC" id="2.7.13.3" evidence="2"/>
<dbReference type="PANTHER" id="PTHR43047:SF72">
    <property type="entry name" value="OSMOSENSING HISTIDINE PROTEIN KINASE SLN1"/>
    <property type="match status" value="1"/>
</dbReference>
<evidence type="ECO:0000313" key="14">
    <source>
        <dbReference type="Proteomes" id="UP000249061"/>
    </source>
</evidence>
<dbReference type="InterPro" id="IPR000014">
    <property type="entry name" value="PAS"/>
</dbReference>